<keyword evidence="3 5" id="KW-0732">Signal</keyword>
<evidence type="ECO:0000256" key="2">
    <source>
        <dbReference type="ARBA" id="ARBA00008150"/>
    </source>
</evidence>
<dbReference type="PIRSF" id="PIRSF005427">
    <property type="entry name" value="RseB"/>
    <property type="match status" value="1"/>
</dbReference>
<dbReference type="InterPro" id="IPR033434">
    <property type="entry name" value="MucB/RseB_N"/>
</dbReference>
<comment type="subcellular location">
    <subcellularLocation>
        <location evidence="1">Periplasm</location>
    </subcellularLocation>
</comment>
<dbReference type="GO" id="GO:0032885">
    <property type="term" value="P:regulation of polysaccharide biosynthetic process"/>
    <property type="evidence" value="ECO:0007669"/>
    <property type="project" value="TreeGrafter"/>
</dbReference>
<comment type="similarity">
    <text evidence="2">Belongs to the RseB family.</text>
</comment>
<dbReference type="PANTHER" id="PTHR38782">
    <property type="match status" value="1"/>
</dbReference>
<keyword evidence="4" id="KW-0574">Periplasm</keyword>
<dbReference type="Gene3D" id="3.30.200.100">
    <property type="entry name" value="MucB/RseB, C-terminal domain"/>
    <property type="match status" value="1"/>
</dbReference>
<organism evidence="8 9">
    <name type="scientific">Alginatibacterium sediminis</name>
    <dbReference type="NCBI Taxonomy" id="2164068"/>
    <lineage>
        <taxon>Bacteria</taxon>
        <taxon>Pseudomonadati</taxon>
        <taxon>Pseudomonadota</taxon>
        <taxon>Gammaproteobacteria</taxon>
        <taxon>Alteromonadales</taxon>
        <taxon>Alteromonadaceae</taxon>
        <taxon>Alginatibacterium</taxon>
    </lineage>
</organism>
<dbReference type="GO" id="GO:0030288">
    <property type="term" value="C:outer membrane-bounded periplasmic space"/>
    <property type="evidence" value="ECO:0007669"/>
    <property type="project" value="TreeGrafter"/>
</dbReference>
<evidence type="ECO:0000313" key="8">
    <source>
        <dbReference type="EMBL" id="RKF18602.1"/>
    </source>
</evidence>
<dbReference type="EMBL" id="RAQO01000005">
    <property type="protein sequence ID" value="RKF18602.1"/>
    <property type="molecule type" value="Genomic_DNA"/>
</dbReference>
<dbReference type="Pfam" id="PF03888">
    <property type="entry name" value="MucB_RseB"/>
    <property type="match status" value="1"/>
</dbReference>
<evidence type="ECO:0000256" key="3">
    <source>
        <dbReference type="ARBA" id="ARBA00022729"/>
    </source>
</evidence>
<dbReference type="GO" id="GO:0045152">
    <property type="term" value="F:antisigma factor binding"/>
    <property type="evidence" value="ECO:0007669"/>
    <property type="project" value="TreeGrafter"/>
</dbReference>
<evidence type="ECO:0000256" key="5">
    <source>
        <dbReference type="SAM" id="SignalP"/>
    </source>
</evidence>
<dbReference type="CDD" id="cd16327">
    <property type="entry name" value="RseB"/>
    <property type="match status" value="1"/>
</dbReference>
<feature type="chain" id="PRO_5019316171" evidence="5">
    <location>
        <begin position="22"/>
        <end position="339"/>
    </location>
</feature>
<gene>
    <name evidence="8" type="ORF">DBZ36_09355</name>
</gene>
<dbReference type="AlphaFoldDB" id="A0A420ED96"/>
<evidence type="ECO:0000256" key="1">
    <source>
        <dbReference type="ARBA" id="ARBA00004418"/>
    </source>
</evidence>
<feature type="signal peptide" evidence="5">
    <location>
        <begin position="1"/>
        <end position="21"/>
    </location>
</feature>
<comment type="caution">
    <text evidence="8">The sequence shown here is derived from an EMBL/GenBank/DDBJ whole genome shotgun (WGS) entry which is preliminary data.</text>
</comment>
<dbReference type="Proteomes" id="UP000286482">
    <property type="component" value="Unassembled WGS sequence"/>
</dbReference>
<evidence type="ECO:0000313" key="9">
    <source>
        <dbReference type="Proteomes" id="UP000286482"/>
    </source>
</evidence>
<dbReference type="RefSeq" id="WP_120354681.1">
    <property type="nucleotide sequence ID" value="NZ_RAQO01000005.1"/>
</dbReference>
<dbReference type="Gene3D" id="2.50.20.10">
    <property type="entry name" value="Lipoprotein localisation LolA/LolB/LppX"/>
    <property type="match status" value="1"/>
</dbReference>
<keyword evidence="9" id="KW-1185">Reference proteome</keyword>
<evidence type="ECO:0000259" key="6">
    <source>
        <dbReference type="Pfam" id="PF03888"/>
    </source>
</evidence>
<sequence>MKFFSPAIFFALVLSSNFVFAEQNSLAQPPVKSQSALQLIEQLQSSFVSRNYELSFIKTRQGAIEPMRYIHGLVDDVEVAHLLNLNGPAQESVYRDLRVAYFEQGQPPYSVEASRLSSLFSSIAKIDLDQLQHSYELVIAGKSRVAGRASQVIRVLPKNKDRYAVFLWIDYQTSLPIRIDLVDSNGELIEQYMAVTLIDFSSPTEWMYELASIELPAVISSKTKIEDQFATDLDWELTWMPEGMVILTDPGQRISSVEDSVDHQRMSDGLFDISVYVNKLDDKARIKPQLVRQGATTLHIQLIQGREVTVVGEVPPETASKIANSIRFSTSSKRVKSGS</sequence>
<dbReference type="Pfam" id="PF17188">
    <property type="entry name" value="MucB_RseB_C"/>
    <property type="match status" value="1"/>
</dbReference>
<feature type="domain" description="MucB/RseB C-terminal" evidence="7">
    <location>
        <begin position="232"/>
        <end position="327"/>
    </location>
</feature>
<dbReference type="InterPro" id="IPR005588">
    <property type="entry name" value="MucB_RseB"/>
</dbReference>
<dbReference type="PANTHER" id="PTHR38782:SF1">
    <property type="entry name" value="SIGMA-E FACTOR REGULATORY PROTEIN RSEB"/>
    <property type="match status" value="1"/>
</dbReference>
<name>A0A420ED96_9ALTE</name>
<dbReference type="OrthoDB" id="7067274at2"/>
<evidence type="ECO:0000259" key="7">
    <source>
        <dbReference type="Pfam" id="PF17188"/>
    </source>
</evidence>
<dbReference type="InterPro" id="IPR038484">
    <property type="entry name" value="MucB/RseB_C_sf"/>
</dbReference>
<accession>A0A420ED96</accession>
<dbReference type="InterPro" id="IPR033436">
    <property type="entry name" value="MucB/RseB_C"/>
</dbReference>
<protein>
    <submittedName>
        <fullName evidence="8">Transcriptional regulator</fullName>
    </submittedName>
</protein>
<evidence type="ECO:0000256" key="4">
    <source>
        <dbReference type="ARBA" id="ARBA00022764"/>
    </source>
</evidence>
<feature type="domain" description="MucB/RseB N-terminal" evidence="6">
    <location>
        <begin position="35"/>
        <end position="197"/>
    </location>
</feature>
<proteinExistence type="inferred from homology"/>
<reference evidence="8 9" key="1">
    <citation type="submission" date="2018-09" db="EMBL/GenBank/DDBJ databases">
        <authorList>
            <person name="Wang Z."/>
        </authorList>
    </citation>
    <scope>NUCLEOTIDE SEQUENCE [LARGE SCALE GENOMIC DNA]</scope>
    <source>
        <strain evidence="8 9">ALS 81</strain>
    </source>
</reference>